<evidence type="ECO:0000259" key="7">
    <source>
        <dbReference type="PROSITE" id="PS50893"/>
    </source>
</evidence>
<dbReference type="InterPro" id="IPR027417">
    <property type="entry name" value="P-loop_NTPase"/>
</dbReference>
<dbReference type="Pfam" id="PF00005">
    <property type="entry name" value="ABC_tran"/>
    <property type="match status" value="1"/>
</dbReference>
<gene>
    <name evidence="8" type="ORF">H9798_05265</name>
</gene>
<reference evidence="8" key="1">
    <citation type="journal article" date="2021" name="PeerJ">
        <title>Extensive microbial diversity within the chicken gut microbiome revealed by metagenomics and culture.</title>
        <authorList>
            <person name="Gilroy R."/>
            <person name="Ravi A."/>
            <person name="Getino M."/>
            <person name="Pursley I."/>
            <person name="Horton D.L."/>
            <person name="Alikhan N.F."/>
            <person name="Baker D."/>
            <person name="Gharbi K."/>
            <person name="Hall N."/>
            <person name="Watson M."/>
            <person name="Adriaenssens E.M."/>
            <person name="Foster-Nyarko E."/>
            <person name="Jarju S."/>
            <person name="Secka A."/>
            <person name="Antonio M."/>
            <person name="Oren A."/>
            <person name="Chaudhuri R.R."/>
            <person name="La Ragione R."/>
            <person name="Hildebrand F."/>
            <person name="Pallen M.J."/>
        </authorList>
    </citation>
    <scope>NUCLEOTIDE SEQUENCE</scope>
    <source>
        <strain evidence="8">ChiSjej2B20-11307</strain>
    </source>
</reference>
<comment type="subcellular location">
    <subcellularLocation>
        <location evidence="1">Cell membrane</location>
        <topology evidence="1">Peripheral membrane protein</topology>
    </subcellularLocation>
</comment>
<dbReference type="GO" id="GO:0016887">
    <property type="term" value="F:ATP hydrolysis activity"/>
    <property type="evidence" value="ECO:0007669"/>
    <property type="project" value="InterPro"/>
</dbReference>
<dbReference type="Proteomes" id="UP000824223">
    <property type="component" value="Unassembled WGS sequence"/>
</dbReference>
<evidence type="ECO:0000313" key="9">
    <source>
        <dbReference type="Proteomes" id="UP000824223"/>
    </source>
</evidence>
<keyword evidence="5 8" id="KW-0067">ATP-binding</keyword>
<evidence type="ECO:0000256" key="5">
    <source>
        <dbReference type="ARBA" id="ARBA00022840"/>
    </source>
</evidence>
<dbReference type="AlphaFoldDB" id="A0A9D2H9Y0"/>
<dbReference type="GO" id="GO:0005886">
    <property type="term" value="C:plasma membrane"/>
    <property type="evidence" value="ECO:0007669"/>
    <property type="project" value="UniProtKB-SubCell"/>
</dbReference>
<dbReference type="SMART" id="SM00382">
    <property type="entry name" value="AAA"/>
    <property type="match status" value="1"/>
</dbReference>
<keyword evidence="6" id="KW-0472">Membrane</keyword>
<evidence type="ECO:0000256" key="3">
    <source>
        <dbReference type="ARBA" id="ARBA00022475"/>
    </source>
</evidence>
<dbReference type="PROSITE" id="PS00211">
    <property type="entry name" value="ABC_TRANSPORTER_1"/>
    <property type="match status" value="1"/>
</dbReference>
<evidence type="ECO:0000256" key="2">
    <source>
        <dbReference type="ARBA" id="ARBA00022448"/>
    </source>
</evidence>
<organism evidence="8 9">
    <name type="scientific">Candidatus Mediterraneibacter pullicola</name>
    <dbReference type="NCBI Taxonomy" id="2838682"/>
    <lineage>
        <taxon>Bacteria</taxon>
        <taxon>Bacillati</taxon>
        <taxon>Bacillota</taxon>
        <taxon>Clostridia</taxon>
        <taxon>Lachnospirales</taxon>
        <taxon>Lachnospiraceae</taxon>
        <taxon>Mediterraneibacter</taxon>
    </lineage>
</organism>
<evidence type="ECO:0000256" key="1">
    <source>
        <dbReference type="ARBA" id="ARBA00004202"/>
    </source>
</evidence>
<feature type="domain" description="ABC transporter" evidence="7">
    <location>
        <begin position="2"/>
        <end position="249"/>
    </location>
</feature>
<proteinExistence type="predicted"/>
<reference evidence="8" key="2">
    <citation type="submission" date="2021-04" db="EMBL/GenBank/DDBJ databases">
        <authorList>
            <person name="Gilroy R."/>
        </authorList>
    </citation>
    <scope>NUCLEOTIDE SEQUENCE</scope>
    <source>
        <strain evidence="8">ChiSjej2B20-11307</strain>
    </source>
</reference>
<dbReference type="InterPro" id="IPR003593">
    <property type="entry name" value="AAA+_ATPase"/>
</dbReference>
<accession>A0A9D2H9Y0</accession>
<dbReference type="Gene3D" id="3.40.50.300">
    <property type="entry name" value="P-loop containing nucleotide triphosphate hydrolases"/>
    <property type="match status" value="1"/>
</dbReference>
<evidence type="ECO:0000256" key="4">
    <source>
        <dbReference type="ARBA" id="ARBA00022741"/>
    </source>
</evidence>
<name>A0A9D2H9Y0_9FIRM</name>
<keyword evidence="2" id="KW-0813">Transport</keyword>
<keyword evidence="3" id="KW-1003">Cell membrane</keyword>
<dbReference type="InterPro" id="IPR017871">
    <property type="entry name" value="ABC_transporter-like_CS"/>
</dbReference>
<dbReference type="InterPro" id="IPR003439">
    <property type="entry name" value="ABC_transporter-like_ATP-bd"/>
</dbReference>
<dbReference type="SUPFAM" id="SSF52540">
    <property type="entry name" value="P-loop containing nucleoside triphosphate hydrolases"/>
    <property type="match status" value="1"/>
</dbReference>
<dbReference type="PROSITE" id="PS50893">
    <property type="entry name" value="ABC_TRANSPORTER_2"/>
    <property type="match status" value="1"/>
</dbReference>
<protein>
    <submittedName>
        <fullName evidence="8">ATP-binding cassette domain-containing protein</fullName>
    </submittedName>
</protein>
<evidence type="ECO:0000313" key="8">
    <source>
        <dbReference type="EMBL" id="HJA06544.1"/>
    </source>
</evidence>
<dbReference type="InterPro" id="IPR050166">
    <property type="entry name" value="ABC_transporter_ATP-bind"/>
</dbReference>
<dbReference type="PANTHER" id="PTHR42788">
    <property type="entry name" value="TAURINE IMPORT ATP-BINDING PROTEIN-RELATED"/>
    <property type="match status" value="1"/>
</dbReference>
<dbReference type="GO" id="GO:0005524">
    <property type="term" value="F:ATP binding"/>
    <property type="evidence" value="ECO:0007669"/>
    <property type="project" value="UniProtKB-KW"/>
</dbReference>
<dbReference type="PANTHER" id="PTHR42788:SF7">
    <property type="entry name" value="NITRATE ABC TRANSPORTER ATP-BINDING PROTEIN"/>
    <property type="match status" value="1"/>
</dbReference>
<dbReference type="EMBL" id="DXAK01000027">
    <property type="protein sequence ID" value="HJA06544.1"/>
    <property type="molecule type" value="Genomic_DNA"/>
</dbReference>
<sequence>MLELKGIDKYYNPGTVNEMCLFDGFNLTVKDGEFVSVVGSNGSGKTSMLNILCGSIPVEHGSIVMDGQDITNMKEYRRNRRIGRVYQNPAMGTCPSMTILENMSLADNKGKFYGLGRGVNRSRKEHYRELLARLGLGLEDKLDVLVGSLSGGQRQAMALLMSTMTDVDFLILDEHTAALDPKTAEIIMELTDQIVREKNLTAVMVTHNLRYAVEYGNRLLMMHQGKIMLDLAGEEKKAVKVDDILQQFNEISIECGN</sequence>
<evidence type="ECO:0000256" key="6">
    <source>
        <dbReference type="ARBA" id="ARBA00023136"/>
    </source>
</evidence>
<comment type="caution">
    <text evidence="8">The sequence shown here is derived from an EMBL/GenBank/DDBJ whole genome shotgun (WGS) entry which is preliminary data.</text>
</comment>
<keyword evidence="4" id="KW-0547">Nucleotide-binding</keyword>